<dbReference type="Pfam" id="PF12796">
    <property type="entry name" value="Ank_2"/>
    <property type="match status" value="1"/>
</dbReference>
<dbReference type="PANTHER" id="PTHR24123:SF141">
    <property type="entry name" value="ANKYRIN 2, ISOFORM U"/>
    <property type="match status" value="1"/>
</dbReference>
<evidence type="ECO:0000313" key="4">
    <source>
        <dbReference type="EMBL" id="KAH7322727.1"/>
    </source>
</evidence>
<comment type="caution">
    <text evidence="4">The sequence shown here is derived from an EMBL/GenBank/DDBJ whole genome shotgun (WGS) entry which is preliminary data.</text>
</comment>
<evidence type="ECO:0000256" key="3">
    <source>
        <dbReference type="PROSITE-ProRule" id="PRU00023"/>
    </source>
</evidence>
<dbReference type="SMART" id="SM00248">
    <property type="entry name" value="ANK"/>
    <property type="match status" value="3"/>
</dbReference>
<proteinExistence type="predicted"/>
<dbReference type="PROSITE" id="PS50088">
    <property type="entry name" value="ANK_REPEAT"/>
    <property type="match status" value="1"/>
</dbReference>
<dbReference type="SUPFAM" id="SSF48403">
    <property type="entry name" value="Ankyrin repeat"/>
    <property type="match status" value="1"/>
</dbReference>
<dbReference type="Proteomes" id="UP000813444">
    <property type="component" value="Unassembled WGS sequence"/>
</dbReference>
<dbReference type="OrthoDB" id="4772757at2759"/>
<protein>
    <submittedName>
        <fullName evidence="4">Ankyrin repeat-containing domain protein</fullName>
    </submittedName>
</protein>
<dbReference type="EMBL" id="JAGPNK010000004">
    <property type="protein sequence ID" value="KAH7322727.1"/>
    <property type="molecule type" value="Genomic_DNA"/>
</dbReference>
<dbReference type="InterPro" id="IPR051165">
    <property type="entry name" value="Multifunctional_ANK_Repeat"/>
</dbReference>
<gene>
    <name evidence="4" type="ORF">B0I35DRAFT_426321</name>
</gene>
<evidence type="ECO:0000256" key="1">
    <source>
        <dbReference type="ARBA" id="ARBA00022737"/>
    </source>
</evidence>
<dbReference type="InterPro" id="IPR036770">
    <property type="entry name" value="Ankyrin_rpt-contain_sf"/>
</dbReference>
<dbReference type="InterPro" id="IPR002110">
    <property type="entry name" value="Ankyrin_rpt"/>
</dbReference>
<sequence length="186" mass="20697">MFLQQHGGWDINGFMSRDFTALQVASSTAGVIEWLLDHGLDPNLECYGGTVFSNGPLTPMDVAILYERNTRMLDEMVSRGGKVTRHSLFLALPRSGGASIRVMERLLDLGADPKAVERGYGPVLHLAVRRGGYDIVRLLLERGADVHQRASPTDNREALEIAQRLGKSRIVELLQSYIQRNGHEEK</sequence>
<dbReference type="Gene3D" id="1.25.40.20">
    <property type="entry name" value="Ankyrin repeat-containing domain"/>
    <property type="match status" value="1"/>
</dbReference>
<name>A0A8K0WSZ6_9HYPO</name>
<feature type="repeat" description="ANK" evidence="3">
    <location>
        <begin position="124"/>
        <end position="151"/>
    </location>
</feature>
<dbReference type="AlphaFoldDB" id="A0A8K0WSZ6"/>
<dbReference type="PANTHER" id="PTHR24123">
    <property type="entry name" value="ANKYRIN REPEAT-CONTAINING"/>
    <property type="match status" value="1"/>
</dbReference>
<keyword evidence="5" id="KW-1185">Reference proteome</keyword>
<keyword evidence="2 3" id="KW-0040">ANK repeat</keyword>
<dbReference type="PROSITE" id="PS50297">
    <property type="entry name" value="ANK_REP_REGION"/>
    <property type="match status" value="1"/>
</dbReference>
<organism evidence="4 5">
    <name type="scientific">Stachybotrys elegans</name>
    <dbReference type="NCBI Taxonomy" id="80388"/>
    <lineage>
        <taxon>Eukaryota</taxon>
        <taxon>Fungi</taxon>
        <taxon>Dikarya</taxon>
        <taxon>Ascomycota</taxon>
        <taxon>Pezizomycotina</taxon>
        <taxon>Sordariomycetes</taxon>
        <taxon>Hypocreomycetidae</taxon>
        <taxon>Hypocreales</taxon>
        <taxon>Stachybotryaceae</taxon>
        <taxon>Stachybotrys</taxon>
    </lineage>
</organism>
<reference evidence="4" key="1">
    <citation type="journal article" date="2021" name="Nat. Commun.">
        <title>Genetic determinants of endophytism in the Arabidopsis root mycobiome.</title>
        <authorList>
            <person name="Mesny F."/>
            <person name="Miyauchi S."/>
            <person name="Thiergart T."/>
            <person name="Pickel B."/>
            <person name="Atanasova L."/>
            <person name="Karlsson M."/>
            <person name="Huettel B."/>
            <person name="Barry K.W."/>
            <person name="Haridas S."/>
            <person name="Chen C."/>
            <person name="Bauer D."/>
            <person name="Andreopoulos W."/>
            <person name="Pangilinan J."/>
            <person name="LaButti K."/>
            <person name="Riley R."/>
            <person name="Lipzen A."/>
            <person name="Clum A."/>
            <person name="Drula E."/>
            <person name="Henrissat B."/>
            <person name="Kohler A."/>
            <person name="Grigoriev I.V."/>
            <person name="Martin F.M."/>
            <person name="Hacquard S."/>
        </authorList>
    </citation>
    <scope>NUCLEOTIDE SEQUENCE</scope>
    <source>
        <strain evidence="4">MPI-CAGE-CH-0235</strain>
    </source>
</reference>
<evidence type="ECO:0000256" key="2">
    <source>
        <dbReference type="ARBA" id="ARBA00023043"/>
    </source>
</evidence>
<evidence type="ECO:0000313" key="5">
    <source>
        <dbReference type="Proteomes" id="UP000813444"/>
    </source>
</evidence>
<keyword evidence="1" id="KW-0677">Repeat</keyword>
<accession>A0A8K0WSZ6</accession>